<dbReference type="Pfam" id="PF00440">
    <property type="entry name" value="TetR_N"/>
    <property type="match status" value="1"/>
</dbReference>
<dbReference type="PROSITE" id="PS50949">
    <property type="entry name" value="HTH_GNTR"/>
    <property type="match status" value="1"/>
</dbReference>
<dbReference type="InterPro" id="IPR000524">
    <property type="entry name" value="Tscrpt_reg_HTH_GntR"/>
</dbReference>
<dbReference type="SMART" id="SM00345">
    <property type="entry name" value="HTH_GNTR"/>
    <property type="match status" value="1"/>
</dbReference>
<dbReference type="InterPro" id="IPR036390">
    <property type="entry name" value="WH_DNA-bd_sf"/>
</dbReference>
<comment type="caution">
    <text evidence="7">The sequence shown here is derived from an EMBL/GenBank/DDBJ whole genome shotgun (WGS) entry which is preliminary data.</text>
</comment>
<dbReference type="InterPro" id="IPR001647">
    <property type="entry name" value="HTH_TetR"/>
</dbReference>
<evidence type="ECO:0000256" key="3">
    <source>
        <dbReference type="ARBA" id="ARBA00023163"/>
    </source>
</evidence>
<evidence type="ECO:0000259" key="5">
    <source>
        <dbReference type="PROSITE" id="PS50949"/>
    </source>
</evidence>
<keyword evidence="3" id="KW-0804">Transcription</keyword>
<dbReference type="SUPFAM" id="SSF46785">
    <property type="entry name" value="Winged helix' DNA-binding domain"/>
    <property type="match status" value="1"/>
</dbReference>
<proteinExistence type="predicted"/>
<feature type="domain" description="HTH gntR-type" evidence="5">
    <location>
        <begin position="3"/>
        <end position="71"/>
    </location>
</feature>
<keyword evidence="2 4" id="KW-0238">DNA-binding</keyword>
<dbReference type="Proteomes" id="UP001501490">
    <property type="component" value="Unassembled WGS sequence"/>
</dbReference>
<reference evidence="8" key="1">
    <citation type="journal article" date="2019" name="Int. J. Syst. Evol. Microbiol.">
        <title>The Global Catalogue of Microorganisms (GCM) 10K type strain sequencing project: providing services to taxonomists for standard genome sequencing and annotation.</title>
        <authorList>
            <consortium name="The Broad Institute Genomics Platform"/>
            <consortium name="The Broad Institute Genome Sequencing Center for Infectious Disease"/>
            <person name="Wu L."/>
            <person name="Ma J."/>
        </authorList>
    </citation>
    <scope>NUCLEOTIDE SEQUENCE [LARGE SCALE GENOMIC DNA]</scope>
    <source>
        <strain evidence="8">JCM 16929</strain>
    </source>
</reference>
<dbReference type="Gene3D" id="1.10.10.10">
    <property type="entry name" value="Winged helix-like DNA-binding domain superfamily/Winged helix DNA-binding domain"/>
    <property type="match status" value="1"/>
</dbReference>
<dbReference type="RefSeq" id="WP_344808686.1">
    <property type="nucleotide sequence ID" value="NZ_BAABAB010000044.1"/>
</dbReference>
<dbReference type="PANTHER" id="PTHR30055:SF151">
    <property type="entry name" value="TRANSCRIPTIONAL REGULATORY PROTEIN"/>
    <property type="match status" value="1"/>
</dbReference>
<feature type="domain" description="HTH tetR-type" evidence="6">
    <location>
        <begin position="80"/>
        <end position="140"/>
    </location>
</feature>
<protein>
    <submittedName>
        <fullName evidence="7">TetR/AcrR family transcriptional regulator C-terminal domain-containing protein</fullName>
    </submittedName>
</protein>
<dbReference type="SUPFAM" id="SSF46689">
    <property type="entry name" value="Homeodomain-like"/>
    <property type="match status" value="1"/>
</dbReference>
<dbReference type="Gene3D" id="1.10.357.10">
    <property type="entry name" value="Tetracycline Repressor, domain 2"/>
    <property type="match status" value="1"/>
</dbReference>
<dbReference type="InterPro" id="IPR009057">
    <property type="entry name" value="Homeodomain-like_sf"/>
</dbReference>
<evidence type="ECO:0000256" key="1">
    <source>
        <dbReference type="ARBA" id="ARBA00023015"/>
    </source>
</evidence>
<feature type="DNA-binding region" description="H-T-H motif" evidence="4">
    <location>
        <begin position="103"/>
        <end position="122"/>
    </location>
</feature>
<dbReference type="SUPFAM" id="SSF48498">
    <property type="entry name" value="Tetracyclin repressor-like, C-terminal domain"/>
    <property type="match status" value="1"/>
</dbReference>
<evidence type="ECO:0000313" key="8">
    <source>
        <dbReference type="Proteomes" id="UP001501490"/>
    </source>
</evidence>
<gene>
    <name evidence="7" type="ORF">GCM10022236_44280</name>
</gene>
<evidence type="ECO:0000256" key="4">
    <source>
        <dbReference type="PROSITE-ProRule" id="PRU00335"/>
    </source>
</evidence>
<dbReference type="Pfam" id="PF00392">
    <property type="entry name" value="GntR"/>
    <property type="match status" value="1"/>
</dbReference>
<organism evidence="7 8">
    <name type="scientific">Microlunatus ginsengisoli</name>
    <dbReference type="NCBI Taxonomy" id="363863"/>
    <lineage>
        <taxon>Bacteria</taxon>
        <taxon>Bacillati</taxon>
        <taxon>Actinomycetota</taxon>
        <taxon>Actinomycetes</taxon>
        <taxon>Propionibacteriales</taxon>
        <taxon>Propionibacteriaceae</taxon>
        <taxon>Microlunatus</taxon>
    </lineage>
</organism>
<dbReference type="Pfam" id="PF02909">
    <property type="entry name" value="TetR_C_1"/>
    <property type="match status" value="1"/>
</dbReference>
<dbReference type="PROSITE" id="PS50977">
    <property type="entry name" value="HTH_TETR_2"/>
    <property type="match status" value="1"/>
</dbReference>
<sequence length="298" mass="32477">MAESTSQRIADELERRIVAGELAPGDLLPSARQITRDWHVAIATATRVHATLRAAGLAETLPGLGVVVRRPSPRPVPADGLQARVIVATALGIADREGLEAVSMRRLATELNTAPTTLYRHVADKDDLLLKMLDTAMGEWRPPPREGAGWRECLEAAARGLWRQFRRHPWLAAALSVSRPPAVAGGIGWTEWVLDVLTDEVTDLGTRFDIHLTLFSYVRGMAVNLEAEAAATALTGMDADEWMDTQLPALRAIADQTDYPQFTALVHQPYDFSLDRIFEQGLGYLLSGLAAELAGTTV</sequence>
<dbReference type="PANTHER" id="PTHR30055">
    <property type="entry name" value="HTH-TYPE TRANSCRIPTIONAL REGULATOR RUTR"/>
    <property type="match status" value="1"/>
</dbReference>
<accession>A0ABP7ANU8</accession>
<evidence type="ECO:0000313" key="7">
    <source>
        <dbReference type="EMBL" id="GAA3636916.1"/>
    </source>
</evidence>
<evidence type="ECO:0000256" key="2">
    <source>
        <dbReference type="ARBA" id="ARBA00023125"/>
    </source>
</evidence>
<keyword evidence="8" id="KW-1185">Reference proteome</keyword>
<dbReference type="InterPro" id="IPR004111">
    <property type="entry name" value="Repressor_TetR_C"/>
</dbReference>
<dbReference type="InterPro" id="IPR050109">
    <property type="entry name" value="HTH-type_TetR-like_transc_reg"/>
</dbReference>
<keyword evidence="1" id="KW-0805">Transcription regulation</keyword>
<dbReference type="Gene3D" id="1.10.10.60">
    <property type="entry name" value="Homeodomain-like"/>
    <property type="match status" value="1"/>
</dbReference>
<dbReference type="EMBL" id="BAABAB010000044">
    <property type="protein sequence ID" value="GAA3636916.1"/>
    <property type="molecule type" value="Genomic_DNA"/>
</dbReference>
<name>A0ABP7ANU8_9ACTN</name>
<evidence type="ECO:0000259" key="6">
    <source>
        <dbReference type="PROSITE" id="PS50977"/>
    </source>
</evidence>
<dbReference type="InterPro" id="IPR036388">
    <property type="entry name" value="WH-like_DNA-bd_sf"/>
</dbReference>
<dbReference type="InterPro" id="IPR036271">
    <property type="entry name" value="Tet_transcr_reg_TetR-rel_C_sf"/>
</dbReference>